<name>A0A2N5VTY7_9BASI</name>
<keyword evidence="1" id="KW-1133">Transmembrane helix</keyword>
<organism evidence="2 3">
    <name type="scientific">Puccinia coronata f. sp. avenae</name>
    <dbReference type="NCBI Taxonomy" id="200324"/>
    <lineage>
        <taxon>Eukaryota</taxon>
        <taxon>Fungi</taxon>
        <taxon>Dikarya</taxon>
        <taxon>Basidiomycota</taxon>
        <taxon>Pucciniomycotina</taxon>
        <taxon>Pucciniomycetes</taxon>
        <taxon>Pucciniales</taxon>
        <taxon>Pucciniaceae</taxon>
        <taxon>Puccinia</taxon>
    </lineage>
</organism>
<dbReference type="EMBL" id="PGCJ01000061">
    <property type="protein sequence ID" value="PLW53446.1"/>
    <property type="molecule type" value="Genomic_DNA"/>
</dbReference>
<reference evidence="2 3" key="1">
    <citation type="submission" date="2017-11" db="EMBL/GenBank/DDBJ databases">
        <title>De novo assembly and phasing of dikaryotic genomes from two isolates of Puccinia coronata f. sp. avenae, the causal agent of oat crown rust.</title>
        <authorList>
            <person name="Miller M.E."/>
            <person name="Zhang Y."/>
            <person name="Omidvar V."/>
            <person name="Sperschneider J."/>
            <person name="Schwessinger B."/>
            <person name="Raley C."/>
            <person name="Palmer J.M."/>
            <person name="Garnica D."/>
            <person name="Upadhyaya N."/>
            <person name="Rathjen J."/>
            <person name="Taylor J.M."/>
            <person name="Park R.F."/>
            <person name="Dodds P.N."/>
            <person name="Hirsch C.D."/>
            <person name="Kianian S.F."/>
            <person name="Figueroa M."/>
        </authorList>
    </citation>
    <scope>NUCLEOTIDE SEQUENCE [LARGE SCALE GENOMIC DNA]</scope>
    <source>
        <strain evidence="2">12NC29</strain>
    </source>
</reference>
<evidence type="ECO:0000313" key="3">
    <source>
        <dbReference type="Proteomes" id="UP000235388"/>
    </source>
</evidence>
<comment type="caution">
    <text evidence="2">The sequence shown here is derived from an EMBL/GenBank/DDBJ whole genome shotgun (WGS) entry which is preliminary data.</text>
</comment>
<feature type="transmembrane region" description="Helical" evidence="1">
    <location>
        <begin position="77"/>
        <end position="104"/>
    </location>
</feature>
<keyword evidence="1" id="KW-0472">Membrane</keyword>
<keyword evidence="1" id="KW-0812">Transmembrane</keyword>
<proteinExistence type="predicted"/>
<evidence type="ECO:0000256" key="1">
    <source>
        <dbReference type="SAM" id="Phobius"/>
    </source>
</evidence>
<evidence type="ECO:0000313" key="2">
    <source>
        <dbReference type="EMBL" id="PLW53446.1"/>
    </source>
</evidence>
<dbReference type="Proteomes" id="UP000235388">
    <property type="component" value="Unassembled WGS sequence"/>
</dbReference>
<protein>
    <submittedName>
        <fullName evidence="2">Uncharacterized protein</fullName>
    </submittedName>
</protein>
<gene>
    <name evidence="2" type="ORF">PCANC_06011</name>
</gene>
<dbReference type="AlphaFoldDB" id="A0A2N5VTY7"/>
<accession>A0A2N5VTY7</accession>
<sequence>MRACQVPEALYRLHALTERGLDHGVYKKDQSLGQQPSLPFSSSAASAHHPPRRILYSLFCHRQVIKNRTTSDNRMKFTGLTIITVLFCVLASTSALEILASQWYTLEAISEHINLGTCERQEFTRGTHSQEQHLRFGPEHSPLLLVHNAEKRTHSNIYNPTGYARTYAVENLRTPNERARFMYWVIPPNKTHSVPSTKLAVYHQTQ</sequence>
<keyword evidence="3" id="KW-1185">Reference proteome</keyword>